<evidence type="ECO:0000313" key="2">
    <source>
        <dbReference type="EMBL" id="MBF4802415.1"/>
    </source>
</evidence>
<dbReference type="InterPro" id="IPR046921">
    <property type="entry name" value="ABC-3C_CTD11"/>
</dbReference>
<comment type="caution">
    <text evidence="2">The sequence shown here is derived from an EMBL/GenBank/DDBJ whole genome shotgun (WGS) entry which is preliminary data.</text>
</comment>
<dbReference type="EMBL" id="JABZGU010000011">
    <property type="protein sequence ID" value="MBF4802415.1"/>
    <property type="molecule type" value="Genomic_DNA"/>
</dbReference>
<proteinExistence type="predicted"/>
<dbReference type="Proteomes" id="UP000787322">
    <property type="component" value="Unassembled WGS sequence"/>
</dbReference>
<evidence type="ECO:0000259" key="1">
    <source>
        <dbReference type="Pfam" id="PF20277"/>
    </source>
</evidence>
<protein>
    <recommendedName>
        <fullName evidence="1">ABC-three component systems C-terminal domain-containing protein</fullName>
    </recommendedName>
</protein>
<feature type="domain" description="ABC-three component systems C-terminal" evidence="1">
    <location>
        <begin position="180"/>
        <end position="315"/>
    </location>
</feature>
<dbReference type="Pfam" id="PF20277">
    <property type="entry name" value="CTD11"/>
    <property type="match status" value="1"/>
</dbReference>
<gene>
    <name evidence="2" type="ORF">HXK24_01095</name>
</gene>
<dbReference type="AlphaFoldDB" id="A0A9D6AE15"/>
<sequence>MSEISSRISYIELKNSMQRHFEQMNRTAKAVFFKDCTAQLGLTDVSANNFAEKIIRLLFLLLGIPTNNQRNIRNNQLPLLELSNDYIDKFGAYLLRDANNICMNKGCNTLLAYIDKNRTINNFQVIDLKMKTKTKAGRYENLIAVCPLCFERLQGHLSSEQTEYFTKLKQSHISQNEMQNLLLETSIDQSISELLTQISNIGLHIENNEIKSPVKPSEKFDSSLDYGNKIQIEALVKRTYLFVRNIIKQLDEKGDIKYELLQASVRLKYLQLRDKSNSQEEIFIQLVDYFKNISNQSDSVCRIVVSFFIQNCDVFEIPKGD</sequence>
<accession>A0A9D6AE15</accession>
<name>A0A9D6AE15_9ACTN</name>
<evidence type="ECO:0000313" key="3">
    <source>
        <dbReference type="Proteomes" id="UP000787322"/>
    </source>
</evidence>
<reference evidence="2" key="1">
    <citation type="submission" date="2020-04" db="EMBL/GenBank/DDBJ databases">
        <title>Deep metagenomics examines the oral microbiome during advanced dental caries in children, revealing novel taxa and co-occurrences with host molecules.</title>
        <authorList>
            <person name="Baker J.L."/>
            <person name="Morton J.T."/>
            <person name="Dinis M."/>
            <person name="Alvarez R."/>
            <person name="Tran N.C."/>
            <person name="Knight R."/>
            <person name="Edlund A."/>
        </authorList>
    </citation>
    <scope>NUCLEOTIDE SEQUENCE</scope>
    <source>
        <strain evidence="2">JCVI_3_bin.11</strain>
    </source>
</reference>
<organism evidence="2 3">
    <name type="scientific">Lancefieldella parvula</name>
    <dbReference type="NCBI Taxonomy" id="1382"/>
    <lineage>
        <taxon>Bacteria</taxon>
        <taxon>Bacillati</taxon>
        <taxon>Actinomycetota</taxon>
        <taxon>Coriobacteriia</taxon>
        <taxon>Coriobacteriales</taxon>
        <taxon>Atopobiaceae</taxon>
        <taxon>Lancefieldella</taxon>
    </lineage>
</organism>